<organism evidence="1 2">
    <name type="scientific">Pelistega indica</name>
    <dbReference type="NCBI Taxonomy" id="1414851"/>
    <lineage>
        <taxon>Bacteria</taxon>
        <taxon>Pseudomonadati</taxon>
        <taxon>Pseudomonadota</taxon>
        <taxon>Betaproteobacteria</taxon>
        <taxon>Burkholderiales</taxon>
        <taxon>Alcaligenaceae</taxon>
        <taxon>Pelistega</taxon>
    </lineage>
</organism>
<reference evidence="1 2" key="1">
    <citation type="submission" date="2013-11" db="EMBL/GenBank/DDBJ databases">
        <title>Genomic analysis of Pelistega sp. HM-7.</title>
        <authorList>
            <person name="Kumbhare S.V."/>
            <person name="Shetty S.A."/>
            <person name="Sharma O."/>
            <person name="Dhotre D.P."/>
        </authorList>
    </citation>
    <scope>NUCLEOTIDE SEQUENCE [LARGE SCALE GENOMIC DNA]</scope>
    <source>
        <strain evidence="1 2">HM-7</strain>
    </source>
</reference>
<proteinExistence type="predicted"/>
<dbReference type="RefSeq" id="WP_023949175.1">
    <property type="nucleotide sequence ID" value="NZ_AYSV01000009.1"/>
</dbReference>
<dbReference type="EMBL" id="AYSV01000009">
    <property type="protein sequence ID" value="ETD72914.1"/>
    <property type="molecule type" value="Genomic_DNA"/>
</dbReference>
<protein>
    <recommendedName>
        <fullName evidence="3">Transposase</fullName>
    </recommendedName>
</protein>
<dbReference type="AlphaFoldDB" id="V8G8P7"/>
<evidence type="ECO:0008006" key="3">
    <source>
        <dbReference type="Google" id="ProtNLM"/>
    </source>
</evidence>
<gene>
    <name evidence="1" type="ORF">V757_01610</name>
</gene>
<evidence type="ECO:0000313" key="1">
    <source>
        <dbReference type="EMBL" id="ETD72914.1"/>
    </source>
</evidence>
<comment type="caution">
    <text evidence="1">The sequence shown here is derived from an EMBL/GenBank/DDBJ whole genome shotgun (WGS) entry which is preliminary data.</text>
</comment>
<keyword evidence="2" id="KW-1185">Reference proteome</keyword>
<accession>V8G8P7</accession>
<name>V8G8P7_9BURK</name>
<sequence>MPESLTLDKTFREIFQKANTAQMTAQEFEDFIRRNKYHWNHLIALDERYTSGMAEGKLEGLTQVAKSLKTEGMDITLIQKVTGLSAEKIKQL</sequence>
<evidence type="ECO:0000313" key="2">
    <source>
        <dbReference type="Proteomes" id="UP000018766"/>
    </source>
</evidence>
<dbReference type="Proteomes" id="UP000018766">
    <property type="component" value="Unassembled WGS sequence"/>
</dbReference>